<keyword evidence="1" id="KW-0560">Oxidoreductase</keyword>
<dbReference type="PRINTS" id="PR00420">
    <property type="entry name" value="RNGMNOXGNASE"/>
</dbReference>
<dbReference type="GO" id="GO:0016491">
    <property type="term" value="F:oxidoreductase activity"/>
    <property type="evidence" value="ECO:0007669"/>
    <property type="project" value="UniProtKB-KW"/>
</dbReference>
<dbReference type="PANTHER" id="PTHR43747:SF5">
    <property type="entry name" value="FAD-BINDING DOMAIN-CONTAINING PROTEIN"/>
    <property type="match status" value="1"/>
</dbReference>
<keyword evidence="5" id="KW-1185">Reference proteome</keyword>
<proteinExistence type="inferred from homology"/>
<sequence length="452" mass="48071">MSSGDERYDVIVVGARCAGAPLAALLARQGFEVCLVEKAELPGDTPSTHIFEADALAFLADLGVLEELRATGAPLIARADARVGDLRWPATWPVRPGDPGGVMSVRRFRLDPVLVDAARAAGADVATGTAVTDLVRDEDGRVAGVRVSPPTGGGETRGGAGTGRVLRARLVVGADGRSSTVARLAGARSYHVTPNQFALFWGYFAGATGGAEPTFVFHRWADRVVLGCPTDDGLYQVQVGVDPARLRAFRAGLPGSLLEYARAAKPVAEALADARPVGEPRGTTHWKGYFREPAGPGWVLAGDAGHFKDPTAGRGIGDAFLQAAELARTLAEHLARSTEELDAALHRWGAWRDAEFVEPYWFAADIGSLAPLPAVLPEVLRGMRRAGTADSLFELVNHRAKPTDILTGPRVLGAVGRLLARGRVGVLREVARLAADDRRRRALARRPRYETG</sequence>
<dbReference type="AlphaFoldDB" id="A0A1H9TNX0"/>
<gene>
    <name evidence="4" type="ORF">SAMN05421870_106313</name>
</gene>
<organism evidence="4 5">
    <name type="scientific">Streptomyces qinglanensis</name>
    <dbReference type="NCBI Taxonomy" id="943816"/>
    <lineage>
        <taxon>Bacteria</taxon>
        <taxon>Bacillati</taxon>
        <taxon>Actinomycetota</taxon>
        <taxon>Actinomycetes</taxon>
        <taxon>Kitasatosporales</taxon>
        <taxon>Streptomycetaceae</taxon>
        <taxon>Streptomyces</taxon>
    </lineage>
</organism>
<dbReference type="PANTHER" id="PTHR43747">
    <property type="entry name" value="FAD-BINDING PROTEIN"/>
    <property type="match status" value="1"/>
</dbReference>
<dbReference type="OrthoDB" id="103324at2"/>
<dbReference type="InterPro" id="IPR002938">
    <property type="entry name" value="FAD-bd"/>
</dbReference>
<dbReference type="InterPro" id="IPR050816">
    <property type="entry name" value="Flavin-dep_Halogenase_NPB"/>
</dbReference>
<dbReference type="InterPro" id="IPR036188">
    <property type="entry name" value="FAD/NAD-bd_sf"/>
</dbReference>
<name>A0A1H9TNX0_9ACTN</name>
<protein>
    <submittedName>
        <fullName evidence="4">Dehydrogenase (Flavoprotein)</fullName>
    </submittedName>
</protein>
<dbReference type="EMBL" id="FOGO01000006">
    <property type="protein sequence ID" value="SER98866.1"/>
    <property type="molecule type" value="Genomic_DNA"/>
</dbReference>
<reference evidence="5" key="1">
    <citation type="submission" date="2016-10" db="EMBL/GenBank/DDBJ databases">
        <authorList>
            <person name="Varghese N."/>
            <person name="Submissions S."/>
        </authorList>
    </citation>
    <scope>NUCLEOTIDE SEQUENCE [LARGE SCALE GENOMIC DNA]</scope>
    <source>
        <strain evidence="5">CGMCC 4.6825</strain>
    </source>
</reference>
<evidence type="ECO:0000313" key="5">
    <source>
        <dbReference type="Proteomes" id="UP000182841"/>
    </source>
</evidence>
<evidence type="ECO:0000256" key="1">
    <source>
        <dbReference type="ARBA" id="ARBA00023002"/>
    </source>
</evidence>
<dbReference type="GO" id="GO:0071949">
    <property type="term" value="F:FAD binding"/>
    <property type="evidence" value="ECO:0007669"/>
    <property type="project" value="InterPro"/>
</dbReference>
<accession>A0A1H9TNX0</accession>
<feature type="domain" description="FAD-binding" evidence="3">
    <location>
        <begin position="8"/>
        <end position="342"/>
    </location>
</feature>
<dbReference type="Gene3D" id="3.50.50.60">
    <property type="entry name" value="FAD/NAD(P)-binding domain"/>
    <property type="match status" value="1"/>
</dbReference>
<evidence type="ECO:0000259" key="3">
    <source>
        <dbReference type="Pfam" id="PF01494"/>
    </source>
</evidence>
<comment type="similarity">
    <text evidence="2">Belongs to the flavin-dependent halogenase family. Bacterial tryptophan halogenase subfamily.</text>
</comment>
<dbReference type="Pfam" id="PF01494">
    <property type="entry name" value="FAD_binding_3"/>
    <property type="match status" value="1"/>
</dbReference>
<evidence type="ECO:0000256" key="2">
    <source>
        <dbReference type="ARBA" id="ARBA00038396"/>
    </source>
</evidence>
<evidence type="ECO:0000313" key="4">
    <source>
        <dbReference type="EMBL" id="SER98866.1"/>
    </source>
</evidence>
<dbReference type="SUPFAM" id="SSF51905">
    <property type="entry name" value="FAD/NAD(P)-binding domain"/>
    <property type="match status" value="1"/>
</dbReference>
<dbReference type="RefSeq" id="WP_075000913.1">
    <property type="nucleotide sequence ID" value="NZ_FOGO01000006.1"/>
</dbReference>
<dbReference type="Proteomes" id="UP000182841">
    <property type="component" value="Unassembled WGS sequence"/>
</dbReference>